<dbReference type="InterPro" id="IPR017096">
    <property type="entry name" value="BTB-kelch_protein"/>
</dbReference>
<dbReference type="Pfam" id="PF07707">
    <property type="entry name" value="BACK"/>
    <property type="match status" value="1"/>
</dbReference>
<dbReference type="Pfam" id="PF01344">
    <property type="entry name" value="Kelch_1"/>
    <property type="match status" value="2"/>
</dbReference>
<dbReference type="SMART" id="SM00225">
    <property type="entry name" value="BTB"/>
    <property type="match status" value="1"/>
</dbReference>
<keyword evidence="2" id="KW-0677">Repeat</keyword>
<evidence type="ECO:0000313" key="5">
    <source>
        <dbReference type="EMBL" id="CAB3259950.1"/>
    </source>
</evidence>
<dbReference type="Gene3D" id="2.120.10.80">
    <property type="entry name" value="Kelch-type beta propeller"/>
    <property type="match status" value="1"/>
</dbReference>
<dbReference type="PANTHER" id="PTHR45632">
    <property type="entry name" value="LD33804P"/>
    <property type="match status" value="1"/>
</dbReference>
<dbReference type="InterPro" id="IPR000210">
    <property type="entry name" value="BTB/POZ_dom"/>
</dbReference>
<dbReference type="InterPro" id="IPR015915">
    <property type="entry name" value="Kelch-typ_b-propeller"/>
</dbReference>
<evidence type="ECO:0000256" key="2">
    <source>
        <dbReference type="ARBA" id="ARBA00022737"/>
    </source>
</evidence>
<reference evidence="5" key="1">
    <citation type="submission" date="2020-04" db="EMBL/GenBank/DDBJ databases">
        <authorList>
            <person name="Neveu A P."/>
        </authorList>
    </citation>
    <scope>NUCLEOTIDE SEQUENCE</scope>
    <source>
        <tissue evidence="5">Whole embryo</tissue>
    </source>
</reference>
<dbReference type="InterPro" id="IPR011333">
    <property type="entry name" value="SKP1/BTB/POZ_sf"/>
</dbReference>
<dbReference type="SMART" id="SM00612">
    <property type="entry name" value="Kelch"/>
    <property type="match status" value="4"/>
</dbReference>
<dbReference type="Gene3D" id="1.25.40.420">
    <property type="match status" value="1"/>
</dbReference>
<dbReference type="PROSITE" id="PS50097">
    <property type="entry name" value="BTB"/>
    <property type="match status" value="1"/>
</dbReference>
<protein>
    <submittedName>
        <fullName evidence="5">Kelch-like protein 21</fullName>
    </submittedName>
</protein>
<dbReference type="SMART" id="SM00875">
    <property type="entry name" value="BACK"/>
    <property type="match status" value="1"/>
</dbReference>
<dbReference type="EMBL" id="LR786294">
    <property type="protein sequence ID" value="CAB3259950.1"/>
    <property type="molecule type" value="mRNA"/>
</dbReference>
<dbReference type="InterPro" id="IPR011705">
    <property type="entry name" value="BACK"/>
</dbReference>
<dbReference type="Pfam" id="PF00651">
    <property type="entry name" value="BTB"/>
    <property type="match status" value="1"/>
</dbReference>
<dbReference type="AlphaFoldDB" id="A0A6F9DGQ0"/>
<evidence type="ECO:0000256" key="1">
    <source>
        <dbReference type="ARBA" id="ARBA00022441"/>
    </source>
</evidence>
<dbReference type="Gene3D" id="3.30.710.10">
    <property type="entry name" value="Potassium Channel Kv1.1, Chain A"/>
    <property type="match status" value="1"/>
</dbReference>
<dbReference type="PANTHER" id="PTHR45632:SF3">
    <property type="entry name" value="KELCH-LIKE PROTEIN 32"/>
    <property type="match status" value="1"/>
</dbReference>
<dbReference type="SUPFAM" id="SSF54695">
    <property type="entry name" value="POZ domain"/>
    <property type="match status" value="1"/>
</dbReference>
<feature type="region of interest" description="Disordered" evidence="3">
    <location>
        <begin position="282"/>
        <end position="305"/>
    </location>
</feature>
<dbReference type="SUPFAM" id="SSF117281">
    <property type="entry name" value="Kelch motif"/>
    <property type="match status" value="1"/>
</dbReference>
<gene>
    <name evidence="5" type="primary">Klhl21-002</name>
</gene>
<sequence length="605" mass="68223">MDEFVYSGGVEHAGFVLRGLNETRRSAPGLCDFRVICEDRVFPCHRTVLCLFSEYFRGAIEGGFKEKLENEIMIQGISSKSVETILQFVYTGKLILNHSNVESLLFTSTRLGFNKVLNLCVDYIRHQIDERNCLEILKLAQEHRYESLEASAHQFLCDHICSVFKHELPESPIRSGAVLAILRDPQMHKRGEECLAIALLTWIQKQVDIRRDHASELLSHVLWRRLPAPFLLKELLRHPLMASDPAIKELVLDHVRRSYDDASNGNELMTTLSEAEQQQEVADGPLQRSLSTDSNSSLTPSYRNFRPRKAPHQALILIGGLSLGEAERGDTTQPNVMCYHPMERAWKKRAWWPERGLRGFSVTNFNNGVAVTGGCSTTVKHHLVIDRAWHYDPTLDRWNQLPDMNKQRAFHTSCELSGRLYAVGGSAGSNMDAEVFDRHLETWTCLKKPAPRVMDNFTASACNSKLILLGSGQPSTVFIQCYNPAVDSWTVVRSPNVPRHLSAPVCVAAPEGDKVFVGGDNTKKMYVYDPNTNTWSRGADMNNLHSNGNLVLLGGEVFVTGGHWEDDGYWDEMESYDVTSEAWTSKGALPHLWLYHGCATVYMDD</sequence>
<evidence type="ECO:0000259" key="4">
    <source>
        <dbReference type="PROSITE" id="PS50097"/>
    </source>
</evidence>
<name>A0A6F9DGQ0_9ASCI</name>
<dbReference type="PIRSF" id="PIRSF037037">
    <property type="entry name" value="Kelch-like_protein_gigaxonin"/>
    <property type="match status" value="1"/>
</dbReference>
<keyword evidence="1" id="KW-0880">Kelch repeat</keyword>
<evidence type="ECO:0000256" key="3">
    <source>
        <dbReference type="SAM" id="MobiDB-lite"/>
    </source>
</evidence>
<proteinExistence type="evidence at transcript level"/>
<dbReference type="InterPro" id="IPR006652">
    <property type="entry name" value="Kelch_1"/>
</dbReference>
<feature type="compositionally biased region" description="Polar residues" evidence="3">
    <location>
        <begin position="288"/>
        <end position="302"/>
    </location>
</feature>
<organism evidence="5">
    <name type="scientific">Phallusia mammillata</name>
    <dbReference type="NCBI Taxonomy" id="59560"/>
    <lineage>
        <taxon>Eukaryota</taxon>
        <taxon>Metazoa</taxon>
        <taxon>Chordata</taxon>
        <taxon>Tunicata</taxon>
        <taxon>Ascidiacea</taxon>
        <taxon>Phlebobranchia</taxon>
        <taxon>Ascidiidae</taxon>
        <taxon>Phallusia</taxon>
    </lineage>
</organism>
<accession>A0A6F9DGQ0</accession>
<feature type="domain" description="BTB" evidence="4">
    <location>
        <begin position="31"/>
        <end position="98"/>
    </location>
</feature>